<evidence type="ECO:0000313" key="13">
    <source>
        <dbReference type="Ensembl" id="ENSHCOP00000009159.1"/>
    </source>
</evidence>
<evidence type="ECO:0000313" key="14">
    <source>
        <dbReference type="Proteomes" id="UP000264820"/>
    </source>
</evidence>
<feature type="compositionally biased region" description="Basic and acidic residues" evidence="11">
    <location>
        <begin position="83"/>
        <end position="103"/>
    </location>
</feature>
<proteinExistence type="predicted"/>
<dbReference type="GO" id="GO:0007224">
    <property type="term" value="P:smoothened signaling pathway"/>
    <property type="evidence" value="ECO:0007669"/>
    <property type="project" value="InterPro"/>
</dbReference>
<keyword evidence="9" id="KW-0966">Cell projection</keyword>
<evidence type="ECO:0000256" key="10">
    <source>
        <dbReference type="SAM" id="Coils"/>
    </source>
</evidence>
<dbReference type="OMA" id="KDGQVWS"/>
<dbReference type="GO" id="GO:0098797">
    <property type="term" value="C:plasma membrane protein complex"/>
    <property type="evidence" value="ECO:0007669"/>
    <property type="project" value="TreeGrafter"/>
</dbReference>
<keyword evidence="3" id="KW-1003">Cell membrane</keyword>
<evidence type="ECO:0000256" key="7">
    <source>
        <dbReference type="ARBA" id="ARBA00023136"/>
    </source>
</evidence>
<dbReference type="AlphaFoldDB" id="A0A3Q3DDC4"/>
<feature type="region of interest" description="Disordered" evidence="11">
    <location>
        <begin position="131"/>
        <end position="179"/>
    </location>
</feature>
<evidence type="ECO:0000256" key="4">
    <source>
        <dbReference type="ARBA" id="ARBA00022490"/>
    </source>
</evidence>
<keyword evidence="4" id="KW-0963">Cytoplasm</keyword>
<evidence type="ECO:0000256" key="12">
    <source>
        <dbReference type="SAM" id="Phobius"/>
    </source>
</evidence>
<evidence type="ECO:0000256" key="2">
    <source>
        <dbReference type="ARBA" id="ARBA00004162"/>
    </source>
</evidence>
<feature type="coiled-coil region" evidence="10">
    <location>
        <begin position="841"/>
        <end position="882"/>
    </location>
</feature>
<keyword evidence="5 12" id="KW-0812">Transmembrane</keyword>
<reference evidence="13" key="1">
    <citation type="submission" date="2025-08" db="UniProtKB">
        <authorList>
            <consortium name="Ensembl"/>
        </authorList>
    </citation>
    <scope>IDENTIFICATION</scope>
</reference>
<keyword evidence="8" id="KW-0206">Cytoskeleton</keyword>
<feature type="compositionally biased region" description="Polar residues" evidence="11">
    <location>
        <begin position="156"/>
        <end position="179"/>
    </location>
</feature>
<evidence type="ECO:0000256" key="5">
    <source>
        <dbReference type="ARBA" id="ARBA00022692"/>
    </source>
</evidence>
<sequence>MSEQDLVVKCSADVLVNYVESLHVYTGLLTVATVCGGLSGILAAALLYVFCLKTLIFTRQGDNARRLLESHDGEVENNTSDHASNDRKEAPPATANDKEKKQEPTNNDVAAFASRAKVVYPINQKYRPLADGASNPSLHECSKLPTMPKDDSSSSFTEGESLSQELDNDDGSQFISSSSVPKNLQNQSFVRVSHYSYTLTQTGFEARINLHCLALKDVQQLCSQLLEEKYLVSVCHFIPLFTKRLFQMQQKEVEELKKQLPTGHAVSDDSVDAPCTLEEMERSQKDFLEGSLQMSKRFSKMVEELCQHVMKRTSSFTVDEAHDCTLALNQTLVLVENHLMKAQEAALLFKQIHQKLLWWEELTGLLQSQPALVQQEASLRQDLMATALEQLNGENVLTFSCMETILSQVQHAHAEGLRQCREDFMRRTKELLVEKCNKMEAKRKKLWTSQDKERSRLLELRQTHGDPEQLSKEYQEILLKQRQKLCDLELQQDDRMAESLCNVWTKLRSTWTEMLEERAKDIFCMSVTTQCKLSHERCQALWLDVEQQFAAQQEQVERTTGLQMDQIQAQIEQDRQVWTESLALMHASLKDLKNQQMEILRAMVVSQSYTLNSHVGKLLDKKHEHLLASVQRHFMARHFCLHLLKEMRLSKLKVLSQRDFRALLMQDPAAIPSCVDSALKESSASLAEKHLDPESQLVSHSFHQEFLSELETGTEILKNHSQLLLGNALSFAVLQLMEGRLSESQSCSRHDDASKHHLTEAASESVYVTKDSLTALVQTYYSNLQDIAQKLRPHQSNTNLDVTEEDSSGSQLNKALLRELDNWGRKPASAKFQQRVEFHKRKMLEQCNLEQEKKCEDLRRRKVAQDQNFERINDRLQKAERSFMSDLAALARVSLHSPDAEDSDEDDNAGKSMFSGITSIMDLLARNPALDPALNPSLTPTVVTPATSKPTKKKKRQQEALNS</sequence>
<evidence type="ECO:0000256" key="6">
    <source>
        <dbReference type="ARBA" id="ARBA00022989"/>
    </source>
</evidence>
<dbReference type="GO" id="GO:0060170">
    <property type="term" value="C:ciliary membrane"/>
    <property type="evidence" value="ECO:0007669"/>
    <property type="project" value="TreeGrafter"/>
</dbReference>
<feature type="transmembrane region" description="Helical" evidence="12">
    <location>
        <begin position="24"/>
        <end position="50"/>
    </location>
</feature>
<dbReference type="STRING" id="109280.ENSHCOP00000009159"/>
<evidence type="ECO:0000256" key="11">
    <source>
        <dbReference type="SAM" id="MobiDB-lite"/>
    </source>
</evidence>
<protein>
    <submittedName>
        <fullName evidence="13">EvC ciliary complex subunit 1</fullName>
    </submittedName>
</protein>
<comment type="subcellular location">
    <subcellularLocation>
        <location evidence="2">Cell membrane</location>
        <topology evidence="2">Single-pass membrane protein</topology>
    </subcellularLocation>
    <subcellularLocation>
        <location evidence="1">Cytoplasm</location>
        <location evidence="1">Cytoskeleton</location>
        <location evidence="1">Cilium basal body</location>
    </subcellularLocation>
</comment>
<accession>A0A3Q3DDC4</accession>
<keyword evidence="6 12" id="KW-1133">Transmembrane helix</keyword>
<dbReference type="InterPro" id="IPR026501">
    <property type="entry name" value="Limbin/EVC"/>
</dbReference>
<dbReference type="GeneTree" id="ENSGT00940000154127"/>
<dbReference type="Ensembl" id="ENSHCOT00000025698.1">
    <property type="protein sequence ID" value="ENSHCOP00000009159.1"/>
    <property type="gene ID" value="ENSHCOG00000011570.1"/>
</dbReference>
<dbReference type="Proteomes" id="UP000264820">
    <property type="component" value="Unplaced"/>
</dbReference>
<feature type="region of interest" description="Disordered" evidence="11">
    <location>
        <begin position="930"/>
        <end position="963"/>
    </location>
</feature>
<dbReference type="PANTHER" id="PTHR16795">
    <property type="entry name" value="LIMBIN/ELLIS-VAN CREVELD PROTEIN"/>
    <property type="match status" value="1"/>
</dbReference>
<evidence type="ECO:0000256" key="9">
    <source>
        <dbReference type="ARBA" id="ARBA00023273"/>
    </source>
</evidence>
<evidence type="ECO:0000256" key="8">
    <source>
        <dbReference type="ARBA" id="ARBA00023212"/>
    </source>
</evidence>
<name>A0A3Q3DDC4_HIPCM</name>
<keyword evidence="10" id="KW-0175">Coiled coil</keyword>
<reference evidence="13" key="2">
    <citation type="submission" date="2025-09" db="UniProtKB">
        <authorList>
            <consortium name="Ensembl"/>
        </authorList>
    </citation>
    <scope>IDENTIFICATION</scope>
</reference>
<feature type="region of interest" description="Disordered" evidence="11">
    <location>
        <begin position="71"/>
        <end position="108"/>
    </location>
</feature>
<dbReference type="PANTHER" id="PTHR16795:SF13">
    <property type="entry name" value="EVC COMPLEX MEMBER EVC"/>
    <property type="match status" value="1"/>
</dbReference>
<keyword evidence="7 12" id="KW-0472">Membrane</keyword>
<evidence type="ECO:0000256" key="1">
    <source>
        <dbReference type="ARBA" id="ARBA00004120"/>
    </source>
</evidence>
<keyword evidence="14" id="KW-1185">Reference proteome</keyword>
<evidence type="ECO:0000256" key="3">
    <source>
        <dbReference type="ARBA" id="ARBA00022475"/>
    </source>
</evidence>
<organism evidence="13 14">
    <name type="scientific">Hippocampus comes</name>
    <name type="common">Tiger tail seahorse</name>
    <dbReference type="NCBI Taxonomy" id="109280"/>
    <lineage>
        <taxon>Eukaryota</taxon>
        <taxon>Metazoa</taxon>
        <taxon>Chordata</taxon>
        <taxon>Craniata</taxon>
        <taxon>Vertebrata</taxon>
        <taxon>Euteleostomi</taxon>
        <taxon>Actinopterygii</taxon>
        <taxon>Neopterygii</taxon>
        <taxon>Teleostei</taxon>
        <taxon>Neoteleostei</taxon>
        <taxon>Acanthomorphata</taxon>
        <taxon>Syngnathiaria</taxon>
        <taxon>Syngnathiformes</taxon>
        <taxon>Syngnathoidei</taxon>
        <taxon>Syngnathidae</taxon>
        <taxon>Hippocampus</taxon>
    </lineage>
</organism>
<feature type="compositionally biased region" description="Low complexity" evidence="11">
    <location>
        <begin position="939"/>
        <end position="949"/>
    </location>
</feature>